<comment type="caution">
    <text evidence="1">The sequence shown here is derived from an EMBL/GenBank/DDBJ whole genome shotgun (WGS) entry which is preliminary data.</text>
</comment>
<accession>A0A9D5BB55</accession>
<dbReference type="AlphaFoldDB" id="A0A9D5BB55"/>
<evidence type="ECO:0000313" key="2">
    <source>
        <dbReference type="Proteomes" id="UP001058974"/>
    </source>
</evidence>
<organism evidence="1 2">
    <name type="scientific">Pisum sativum</name>
    <name type="common">Garden pea</name>
    <name type="synonym">Lathyrus oleraceus</name>
    <dbReference type="NCBI Taxonomy" id="3888"/>
    <lineage>
        <taxon>Eukaryota</taxon>
        <taxon>Viridiplantae</taxon>
        <taxon>Streptophyta</taxon>
        <taxon>Embryophyta</taxon>
        <taxon>Tracheophyta</taxon>
        <taxon>Spermatophyta</taxon>
        <taxon>Magnoliopsida</taxon>
        <taxon>eudicotyledons</taxon>
        <taxon>Gunneridae</taxon>
        <taxon>Pentapetalae</taxon>
        <taxon>rosids</taxon>
        <taxon>fabids</taxon>
        <taxon>Fabales</taxon>
        <taxon>Fabaceae</taxon>
        <taxon>Papilionoideae</taxon>
        <taxon>50 kb inversion clade</taxon>
        <taxon>NPAAA clade</taxon>
        <taxon>Hologalegina</taxon>
        <taxon>IRL clade</taxon>
        <taxon>Fabeae</taxon>
        <taxon>Lathyrus</taxon>
    </lineage>
</organism>
<dbReference type="SUPFAM" id="SSF53098">
    <property type="entry name" value="Ribonuclease H-like"/>
    <property type="match status" value="1"/>
</dbReference>
<gene>
    <name evidence="1" type="ORF">KIW84_010161</name>
</gene>
<dbReference type="Proteomes" id="UP001058974">
    <property type="component" value="Chromosome 1"/>
</dbReference>
<dbReference type="Gramene" id="Psat01G0016100-T1">
    <property type="protein sequence ID" value="KAI5440573.1"/>
    <property type="gene ID" value="KIW84_010161"/>
</dbReference>
<name>A0A9D5BB55_PEA</name>
<evidence type="ECO:0000313" key="1">
    <source>
        <dbReference type="EMBL" id="KAI5440573.1"/>
    </source>
</evidence>
<proteinExistence type="predicted"/>
<dbReference type="EMBL" id="JAMSHJ010000001">
    <property type="protein sequence ID" value="KAI5440573.1"/>
    <property type="molecule type" value="Genomic_DNA"/>
</dbReference>
<protein>
    <submittedName>
        <fullName evidence="1">Uncharacterized protein</fullName>
    </submittedName>
</protein>
<dbReference type="InterPro" id="IPR012337">
    <property type="entry name" value="RNaseH-like_sf"/>
</dbReference>
<reference evidence="1 2" key="1">
    <citation type="journal article" date="2022" name="Nat. Genet.">
        <title>Improved pea reference genome and pan-genome highlight genomic features and evolutionary characteristics.</title>
        <authorList>
            <person name="Yang T."/>
            <person name="Liu R."/>
            <person name="Luo Y."/>
            <person name="Hu S."/>
            <person name="Wang D."/>
            <person name="Wang C."/>
            <person name="Pandey M.K."/>
            <person name="Ge S."/>
            <person name="Xu Q."/>
            <person name="Li N."/>
            <person name="Li G."/>
            <person name="Huang Y."/>
            <person name="Saxena R.K."/>
            <person name="Ji Y."/>
            <person name="Li M."/>
            <person name="Yan X."/>
            <person name="He Y."/>
            <person name="Liu Y."/>
            <person name="Wang X."/>
            <person name="Xiang C."/>
            <person name="Varshney R.K."/>
            <person name="Ding H."/>
            <person name="Gao S."/>
            <person name="Zong X."/>
        </authorList>
    </citation>
    <scope>NUCLEOTIDE SEQUENCE [LARGE SCALE GENOMIC DNA]</scope>
    <source>
        <strain evidence="1 2">cv. Zhongwan 6</strain>
    </source>
</reference>
<keyword evidence="2" id="KW-1185">Reference proteome</keyword>
<sequence>MFTSEERLNLNASKKVKGKKEVAIVLQVSFWKDIVYTLKAMGPLVKVLRLVDNEKNPLIGSIYHAMLEGKELITKNFNNNESKNRMIENDEKLLDGLYACIDKLFESVEVVDAIHGELAKYKMGVGHFGLKESVRQKSDVVVAGEW</sequence>